<evidence type="ECO:0000313" key="15">
    <source>
        <dbReference type="Proteomes" id="UP000613160"/>
    </source>
</evidence>
<evidence type="ECO:0000259" key="11">
    <source>
        <dbReference type="PROSITE" id="PS50110"/>
    </source>
</evidence>
<dbReference type="SMART" id="SM00086">
    <property type="entry name" value="PAC"/>
    <property type="match status" value="2"/>
</dbReference>
<dbReference type="PRINTS" id="PR00344">
    <property type="entry name" value="BCTRLSENSOR"/>
</dbReference>
<evidence type="ECO:0000256" key="7">
    <source>
        <dbReference type="ARBA" id="ARBA00022840"/>
    </source>
</evidence>
<dbReference type="PROSITE" id="PS50110">
    <property type="entry name" value="RESPONSE_REGULATORY"/>
    <property type="match status" value="1"/>
</dbReference>
<dbReference type="Gene3D" id="1.10.287.130">
    <property type="match status" value="1"/>
</dbReference>
<dbReference type="PANTHER" id="PTHR43065:SF49">
    <property type="entry name" value="HISTIDINE KINASE"/>
    <property type="match status" value="1"/>
</dbReference>
<evidence type="ECO:0000259" key="10">
    <source>
        <dbReference type="PROSITE" id="PS50109"/>
    </source>
</evidence>
<gene>
    <name evidence="14" type="ORF">GCM10011335_35240</name>
</gene>
<reference evidence="14" key="2">
    <citation type="submission" date="2020-09" db="EMBL/GenBank/DDBJ databases">
        <authorList>
            <person name="Sun Q."/>
            <person name="Zhou Y."/>
        </authorList>
    </citation>
    <scope>NUCLEOTIDE SEQUENCE</scope>
    <source>
        <strain evidence="14">CGMCC 1.15493</strain>
    </source>
</reference>
<dbReference type="NCBIfam" id="TIGR00229">
    <property type="entry name" value="sensory_box"/>
    <property type="match status" value="2"/>
</dbReference>
<dbReference type="AlphaFoldDB" id="A0A916Y3J0"/>
<evidence type="ECO:0000256" key="5">
    <source>
        <dbReference type="ARBA" id="ARBA00022741"/>
    </source>
</evidence>
<comment type="catalytic activity">
    <reaction evidence="1">
        <text>ATP + protein L-histidine = ADP + protein N-phospho-L-histidine.</text>
        <dbReference type="EC" id="2.7.13.3"/>
    </reaction>
</comment>
<feature type="domain" description="PAS" evidence="12">
    <location>
        <begin position="10"/>
        <end position="82"/>
    </location>
</feature>
<sequence length="645" mass="70648">MSETEHSAGSGSRFELLVQSVTDYAIYMLDPTGVVTSWNPGARRFKGYEAEEIIGEHFSRFYTPEERDHVPKLALETAEREGRFEAEGWRVRKDGTHFWANVVIDPIRDHTGQLVGFAKVTRDLTERKAADEELRRSEERFRLLVHSVTDYAIYMLDLEGRVSSWNAGAERFKGYTADEITGEHFSRFYSDEDRAAGIPAIALQTAEREGRFEAEGWRVRKNGTRFWANVVIDPIRAPDGRLLGFAKITRDLTERKQSQEELERTREAFFQAQKMEAVGKLTGGVAHDFNNLLAVVLGSLHIAQRRMKQGVDVSGLIGSAIMAAERGASLTQRMLAFARKQELALEAVDLSNLVRGMADLLQRTIGVGVTIDTRFPLILPPVYADARQLELALVNLAVNARDAMPNGGTITIAAQVDHLVVAQDGLEPGTYVRLSVIDQGEGMDEQTLAQATEPFFTTKGVGKGTGLGLPMVQGLAHQSGGKFVLKSVKGSGTTAEIWMRVSGKRSGNVETDPIAAEPDSAPVATDPLVVLAVDDDPLVLDNTAAMLMELGHEVLQAHSGAEALLMLSQHRVDLIITDYAMPGMTGEQLIQRVRTDQPSLPILMVSGYASLPEGSGTSVPKLAKPFMERELSRAIAEALALNKAA</sequence>
<dbReference type="GO" id="GO:0000155">
    <property type="term" value="F:phosphorelay sensor kinase activity"/>
    <property type="evidence" value="ECO:0007669"/>
    <property type="project" value="InterPro"/>
</dbReference>
<evidence type="ECO:0000313" key="14">
    <source>
        <dbReference type="EMBL" id="GGD29051.1"/>
    </source>
</evidence>
<feature type="domain" description="PAC" evidence="13">
    <location>
        <begin position="84"/>
        <end position="136"/>
    </location>
</feature>
<dbReference type="EC" id="2.7.13.3" evidence="2"/>
<dbReference type="Gene3D" id="3.30.450.20">
    <property type="entry name" value="PAS domain"/>
    <property type="match status" value="2"/>
</dbReference>
<feature type="modified residue" description="4-aspartylphosphate" evidence="9">
    <location>
        <position position="578"/>
    </location>
</feature>
<dbReference type="SUPFAM" id="SSF47384">
    <property type="entry name" value="Homodimeric domain of signal transducing histidine kinase"/>
    <property type="match status" value="1"/>
</dbReference>
<name>A0A916Y3J0_9HYPH</name>
<dbReference type="InterPro" id="IPR005467">
    <property type="entry name" value="His_kinase_dom"/>
</dbReference>
<comment type="caution">
    <text evidence="14">The sequence shown here is derived from an EMBL/GenBank/DDBJ whole genome shotgun (WGS) entry which is preliminary data.</text>
</comment>
<dbReference type="SMART" id="SM00388">
    <property type="entry name" value="HisKA"/>
    <property type="match status" value="1"/>
</dbReference>
<dbReference type="InterPro" id="IPR001610">
    <property type="entry name" value="PAC"/>
</dbReference>
<dbReference type="InterPro" id="IPR001789">
    <property type="entry name" value="Sig_transdc_resp-reg_receiver"/>
</dbReference>
<reference evidence="14" key="1">
    <citation type="journal article" date="2014" name="Int. J. Syst. Evol. Microbiol.">
        <title>Complete genome sequence of Corynebacterium casei LMG S-19264T (=DSM 44701T), isolated from a smear-ripened cheese.</title>
        <authorList>
            <consortium name="US DOE Joint Genome Institute (JGI-PGF)"/>
            <person name="Walter F."/>
            <person name="Albersmeier A."/>
            <person name="Kalinowski J."/>
            <person name="Ruckert C."/>
        </authorList>
    </citation>
    <scope>NUCLEOTIDE SEQUENCE</scope>
    <source>
        <strain evidence="14">CGMCC 1.15493</strain>
    </source>
</reference>
<dbReference type="InterPro" id="IPR003594">
    <property type="entry name" value="HATPase_dom"/>
</dbReference>
<dbReference type="SUPFAM" id="SSF55785">
    <property type="entry name" value="PYP-like sensor domain (PAS domain)"/>
    <property type="match status" value="2"/>
</dbReference>
<dbReference type="InterPro" id="IPR004358">
    <property type="entry name" value="Sig_transdc_His_kin-like_C"/>
</dbReference>
<dbReference type="EMBL" id="BMJJ01000009">
    <property type="protein sequence ID" value="GGD29051.1"/>
    <property type="molecule type" value="Genomic_DNA"/>
</dbReference>
<feature type="domain" description="Histidine kinase" evidence="10">
    <location>
        <begin position="284"/>
        <end position="503"/>
    </location>
</feature>
<dbReference type="InterPro" id="IPR035965">
    <property type="entry name" value="PAS-like_dom_sf"/>
</dbReference>
<dbReference type="Pfam" id="PF00989">
    <property type="entry name" value="PAS"/>
    <property type="match status" value="1"/>
</dbReference>
<evidence type="ECO:0000256" key="8">
    <source>
        <dbReference type="ARBA" id="ARBA00023012"/>
    </source>
</evidence>
<dbReference type="GO" id="GO:0006355">
    <property type="term" value="P:regulation of DNA-templated transcription"/>
    <property type="evidence" value="ECO:0007669"/>
    <property type="project" value="InterPro"/>
</dbReference>
<evidence type="ECO:0000259" key="13">
    <source>
        <dbReference type="PROSITE" id="PS50113"/>
    </source>
</evidence>
<dbReference type="Gene3D" id="3.40.50.2300">
    <property type="match status" value="1"/>
</dbReference>
<keyword evidence="4" id="KW-0808">Transferase</keyword>
<evidence type="ECO:0000256" key="6">
    <source>
        <dbReference type="ARBA" id="ARBA00022777"/>
    </source>
</evidence>
<dbReference type="InterPro" id="IPR000700">
    <property type="entry name" value="PAS-assoc_C"/>
</dbReference>
<feature type="domain" description="Response regulatory" evidence="11">
    <location>
        <begin position="529"/>
        <end position="639"/>
    </location>
</feature>
<keyword evidence="6 14" id="KW-0418">Kinase</keyword>
<evidence type="ECO:0000256" key="3">
    <source>
        <dbReference type="ARBA" id="ARBA00022553"/>
    </source>
</evidence>
<dbReference type="SUPFAM" id="SSF52172">
    <property type="entry name" value="CheY-like"/>
    <property type="match status" value="1"/>
</dbReference>
<dbReference type="Pfam" id="PF02518">
    <property type="entry name" value="HATPase_c"/>
    <property type="match status" value="1"/>
</dbReference>
<dbReference type="GO" id="GO:0005524">
    <property type="term" value="F:ATP binding"/>
    <property type="evidence" value="ECO:0007669"/>
    <property type="project" value="UniProtKB-KW"/>
</dbReference>
<dbReference type="Pfam" id="PF00072">
    <property type="entry name" value="Response_reg"/>
    <property type="match status" value="1"/>
</dbReference>
<protein>
    <recommendedName>
        <fullName evidence="2">histidine kinase</fullName>
        <ecNumber evidence="2">2.7.13.3</ecNumber>
    </recommendedName>
</protein>
<dbReference type="InterPro" id="IPR036890">
    <property type="entry name" value="HATPase_C_sf"/>
</dbReference>
<dbReference type="SMART" id="SM00387">
    <property type="entry name" value="HATPase_c"/>
    <property type="match status" value="1"/>
</dbReference>
<accession>A0A916Y3J0</accession>
<dbReference type="PANTHER" id="PTHR43065">
    <property type="entry name" value="SENSOR HISTIDINE KINASE"/>
    <property type="match status" value="1"/>
</dbReference>
<evidence type="ECO:0000256" key="2">
    <source>
        <dbReference type="ARBA" id="ARBA00012438"/>
    </source>
</evidence>
<keyword evidence="7" id="KW-0067">ATP-binding</keyword>
<feature type="domain" description="PAS" evidence="12">
    <location>
        <begin position="137"/>
        <end position="210"/>
    </location>
</feature>
<dbReference type="InterPro" id="IPR013767">
    <property type="entry name" value="PAS_fold"/>
</dbReference>
<keyword evidence="5" id="KW-0547">Nucleotide-binding</keyword>
<dbReference type="CDD" id="cd00082">
    <property type="entry name" value="HisKA"/>
    <property type="match status" value="1"/>
</dbReference>
<organism evidence="14 15">
    <name type="scientific">Aureimonas glaciei</name>
    <dbReference type="NCBI Taxonomy" id="1776957"/>
    <lineage>
        <taxon>Bacteria</taxon>
        <taxon>Pseudomonadati</taxon>
        <taxon>Pseudomonadota</taxon>
        <taxon>Alphaproteobacteria</taxon>
        <taxon>Hyphomicrobiales</taxon>
        <taxon>Aurantimonadaceae</taxon>
        <taxon>Aureimonas</taxon>
    </lineage>
</organism>
<keyword evidence="3 9" id="KW-0597">Phosphoprotein</keyword>
<evidence type="ECO:0000256" key="9">
    <source>
        <dbReference type="PROSITE-ProRule" id="PRU00169"/>
    </source>
</evidence>
<evidence type="ECO:0000259" key="12">
    <source>
        <dbReference type="PROSITE" id="PS50112"/>
    </source>
</evidence>
<dbReference type="RefSeq" id="WP_188853160.1">
    <property type="nucleotide sequence ID" value="NZ_BMJJ01000009.1"/>
</dbReference>
<dbReference type="InterPro" id="IPR003661">
    <property type="entry name" value="HisK_dim/P_dom"/>
</dbReference>
<dbReference type="Pfam" id="PF13426">
    <property type="entry name" value="PAS_9"/>
    <property type="match status" value="1"/>
</dbReference>
<evidence type="ECO:0000256" key="4">
    <source>
        <dbReference type="ARBA" id="ARBA00022679"/>
    </source>
</evidence>
<keyword evidence="15" id="KW-1185">Reference proteome</keyword>
<dbReference type="SUPFAM" id="SSF55874">
    <property type="entry name" value="ATPase domain of HSP90 chaperone/DNA topoisomerase II/histidine kinase"/>
    <property type="match status" value="1"/>
</dbReference>
<dbReference type="SMART" id="SM00448">
    <property type="entry name" value="REC"/>
    <property type="match status" value="1"/>
</dbReference>
<dbReference type="InterPro" id="IPR011006">
    <property type="entry name" value="CheY-like_superfamily"/>
</dbReference>
<dbReference type="CDD" id="cd00130">
    <property type="entry name" value="PAS"/>
    <property type="match status" value="2"/>
</dbReference>
<dbReference type="Proteomes" id="UP000613160">
    <property type="component" value="Unassembled WGS sequence"/>
</dbReference>
<proteinExistence type="predicted"/>
<dbReference type="CDD" id="cd00156">
    <property type="entry name" value="REC"/>
    <property type="match status" value="1"/>
</dbReference>
<dbReference type="PROSITE" id="PS50113">
    <property type="entry name" value="PAC"/>
    <property type="match status" value="2"/>
</dbReference>
<dbReference type="PROSITE" id="PS50112">
    <property type="entry name" value="PAS"/>
    <property type="match status" value="2"/>
</dbReference>
<dbReference type="Gene3D" id="3.30.565.10">
    <property type="entry name" value="Histidine kinase-like ATPase, C-terminal domain"/>
    <property type="match status" value="1"/>
</dbReference>
<keyword evidence="8" id="KW-0902">Two-component regulatory system</keyword>
<dbReference type="InterPro" id="IPR036097">
    <property type="entry name" value="HisK_dim/P_sf"/>
</dbReference>
<dbReference type="SMART" id="SM00091">
    <property type="entry name" value="PAS"/>
    <property type="match status" value="2"/>
</dbReference>
<feature type="domain" description="PAC" evidence="13">
    <location>
        <begin position="212"/>
        <end position="264"/>
    </location>
</feature>
<evidence type="ECO:0000256" key="1">
    <source>
        <dbReference type="ARBA" id="ARBA00000085"/>
    </source>
</evidence>
<dbReference type="InterPro" id="IPR000014">
    <property type="entry name" value="PAS"/>
</dbReference>
<dbReference type="PROSITE" id="PS50109">
    <property type="entry name" value="HIS_KIN"/>
    <property type="match status" value="1"/>
</dbReference>